<reference evidence="4 5" key="1">
    <citation type="journal article" date="2012" name="ISME J.">
        <title>Genomic insights to SAR86, an abundant and uncultivated marine bacterial lineage.</title>
        <authorList>
            <person name="Dupont C.L."/>
            <person name="Rusch D.B."/>
            <person name="Yooseph S."/>
            <person name="Lombardo M.J."/>
            <person name="Richter R.A."/>
            <person name="Valas R."/>
            <person name="Novotny M."/>
            <person name="Yee-Greenbaum J."/>
            <person name="Selengut J.D."/>
            <person name="Haft D.H."/>
            <person name="Halpern A.L."/>
            <person name="Lasken R.S."/>
            <person name="Nealson K."/>
            <person name="Friedman R."/>
            <person name="Venter J.C."/>
        </authorList>
    </citation>
    <scope>NUCLEOTIDE SEQUENCE [LARGE SCALE GENOMIC DNA]</scope>
</reference>
<feature type="DNA-binding region" description="H-T-H motif" evidence="2">
    <location>
        <begin position="33"/>
        <end position="52"/>
    </location>
</feature>
<dbReference type="InterPro" id="IPR009057">
    <property type="entry name" value="Homeodomain-like_sf"/>
</dbReference>
<gene>
    <name evidence="4" type="ORF">NT02SARS_1190</name>
</gene>
<feature type="domain" description="HTH tetR-type" evidence="3">
    <location>
        <begin position="10"/>
        <end position="70"/>
    </location>
</feature>
<dbReference type="HOGENOM" id="CLU_1377297_0_0_6"/>
<dbReference type="GO" id="GO:0003677">
    <property type="term" value="F:DNA binding"/>
    <property type="evidence" value="ECO:0007669"/>
    <property type="project" value="UniProtKB-UniRule"/>
</dbReference>
<dbReference type="Gene3D" id="1.10.357.10">
    <property type="entry name" value="Tetracycline Repressor, domain 2"/>
    <property type="match status" value="1"/>
</dbReference>
<dbReference type="Proteomes" id="UP000010116">
    <property type="component" value="Unassembled WGS sequence"/>
</dbReference>
<keyword evidence="1 2" id="KW-0238">DNA-binding</keyword>
<dbReference type="AlphaFoldDB" id="J5KB69"/>
<name>J5KB69_9GAMM</name>
<organism evidence="4 5">
    <name type="scientific">SAR86 cluster bacterium SAR86B</name>
    <dbReference type="NCBI Taxonomy" id="1123867"/>
    <lineage>
        <taxon>Bacteria</taxon>
        <taxon>Pseudomonadati</taxon>
        <taxon>Pseudomonadota</taxon>
        <taxon>Gammaproteobacteria</taxon>
        <taxon>SAR86 cluster</taxon>
    </lineage>
</organism>
<evidence type="ECO:0000313" key="5">
    <source>
        <dbReference type="Proteomes" id="UP000010116"/>
    </source>
</evidence>
<accession>J5KB69</accession>
<evidence type="ECO:0000259" key="3">
    <source>
        <dbReference type="PROSITE" id="PS50977"/>
    </source>
</evidence>
<evidence type="ECO:0000256" key="2">
    <source>
        <dbReference type="PROSITE-ProRule" id="PRU00335"/>
    </source>
</evidence>
<sequence length="199" mass="22499">MSIAKQKRSKFRIEKILDTAESIIENSGVESISIAKISEISGLKRTSTYKFFQNPNQIKKLLIEKYINEIAAELDNKNGDIYTNEPSVVVLKCTNIIYEYFLTNNQAQELILKNTLNPSIDKSSIHVLGKSIQAYVDSNIKMPTFFNKDGVFRVLAQIILSVFSLNAKEDGALNEVGKIEAHRAAHAYILNWIEQSKEN</sequence>
<dbReference type="EMBL" id="JH611190">
    <property type="protein sequence ID" value="EJP72588.1"/>
    <property type="molecule type" value="Genomic_DNA"/>
</dbReference>
<evidence type="ECO:0000313" key="4">
    <source>
        <dbReference type="EMBL" id="EJP72588.1"/>
    </source>
</evidence>
<protein>
    <recommendedName>
        <fullName evidence="3">HTH tetR-type domain-containing protein</fullName>
    </recommendedName>
</protein>
<dbReference type="PROSITE" id="PS50977">
    <property type="entry name" value="HTH_TETR_2"/>
    <property type="match status" value="1"/>
</dbReference>
<evidence type="ECO:0000256" key="1">
    <source>
        <dbReference type="ARBA" id="ARBA00023125"/>
    </source>
</evidence>
<dbReference type="InterPro" id="IPR001647">
    <property type="entry name" value="HTH_TetR"/>
</dbReference>
<proteinExistence type="predicted"/>
<dbReference type="SUPFAM" id="SSF46689">
    <property type="entry name" value="Homeodomain-like"/>
    <property type="match status" value="1"/>
</dbReference>